<evidence type="ECO:0000313" key="3">
    <source>
        <dbReference type="Proteomes" id="UP001642405"/>
    </source>
</evidence>
<keyword evidence="3" id="KW-1185">Reference proteome</keyword>
<dbReference type="SUPFAM" id="SSF116846">
    <property type="entry name" value="MIT domain"/>
    <property type="match status" value="1"/>
</dbReference>
<organism evidence="2 3">
    <name type="scientific">Sporothrix curviconia</name>
    <dbReference type="NCBI Taxonomy" id="1260050"/>
    <lineage>
        <taxon>Eukaryota</taxon>
        <taxon>Fungi</taxon>
        <taxon>Dikarya</taxon>
        <taxon>Ascomycota</taxon>
        <taxon>Pezizomycotina</taxon>
        <taxon>Sordariomycetes</taxon>
        <taxon>Sordariomycetidae</taxon>
        <taxon>Ophiostomatales</taxon>
        <taxon>Ophiostomataceae</taxon>
        <taxon>Sporothrix</taxon>
    </lineage>
</organism>
<feature type="region of interest" description="Disordered" evidence="1">
    <location>
        <begin position="90"/>
        <end position="118"/>
    </location>
</feature>
<dbReference type="Proteomes" id="UP001642405">
    <property type="component" value="Unassembled WGS sequence"/>
</dbReference>
<sequence length="178" mass="19389">MLQSGTAASSLQKIYEEGYLTCSTAVYYEGQGNEEEAMRCWKTAVQQIQNQHADGNIPEYAALTETEKALSDSLRELEYQAQERIDLLEALKESRRGDPFQDPPSSFPEAPHSYSSGYNGSNGYSGYGTYREGPSQASSSPSSGYIGGGTIPAITYNELSRPEFTTADINLNVTNGIV</sequence>
<evidence type="ECO:0000313" key="2">
    <source>
        <dbReference type="EMBL" id="CAK7209000.1"/>
    </source>
</evidence>
<feature type="region of interest" description="Disordered" evidence="1">
    <location>
        <begin position="125"/>
        <end position="144"/>
    </location>
</feature>
<proteinExistence type="predicted"/>
<comment type="caution">
    <text evidence="2">The sequence shown here is derived from an EMBL/GenBank/DDBJ whole genome shotgun (WGS) entry which is preliminary data.</text>
</comment>
<gene>
    <name evidence="2" type="primary">COG6_2</name>
    <name evidence="2" type="ORF">SCUCBS95973_000303</name>
</gene>
<feature type="compositionally biased region" description="Basic and acidic residues" evidence="1">
    <location>
        <begin position="90"/>
        <end position="99"/>
    </location>
</feature>
<name>A0ABP0AP40_9PEZI</name>
<dbReference type="InterPro" id="IPR036181">
    <property type="entry name" value="MIT_dom_sf"/>
</dbReference>
<dbReference type="EMBL" id="CAWUHB010000001">
    <property type="protein sequence ID" value="CAK7209000.1"/>
    <property type="molecule type" value="Genomic_DNA"/>
</dbReference>
<protein>
    <submittedName>
        <fullName evidence="2">Golgi transport complex subunit 6</fullName>
    </submittedName>
</protein>
<accession>A0ABP0AP40</accession>
<evidence type="ECO:0000256" key="1">
    <source>
        <dbReference type="SAM" id="MobiDB-lite"/>
    </source>
</evidence>
<reference evidence="2 3" key="1">
    <citation type="submission" date="2024-01" db="EMBL/GenBank/DDBJ databases">
        <authorList>
            <person name="Allen C."/>
            <person name="Tagirdzhanova G."/>
        </authorList>
    </citation>
    <scope>NUCLEOTIDE SEQUENCE [LARGE SCALE GENOMIC DNA]</scope>
</reference>